<evidence type="ECO:0000313" key="2">
    <source>
        <dbReference type="Proteomes" id="UP001419268"/>
    </source>
</evidence>
<protein>
    <submittedName>
        <fullName evidence="1">Uncharacterized protein</fullName>
    </submittedName>
</protein>
<organism evidence="1 2">
    <name type="scientific">Stephania cephalantha</name>
    <dbReference type="NCBI Taxonomy" id="152367"/>
    <lineage>
        <taxon>Eukaryota</taxon>
        <taxon>Viridiplantae</taxon>
        <taxon>Streptophyta</taxon>
        <taxon>Embryophyta</taxon>
        <taxon>Tracheophyta</taxon>
        <taxon>Spermatophyta</taxon>
        <taxon>Magnoliopsida</taxon>
        <taxon>Ranunculales</taxon>
        <taxon>Menispermaceae</taxon>
        <taxon>Menispermoideae</taxon>
        <taxon>Cissampelideae</taxon>
        <taxon>Stephania</taxon>
    </lineage>
</organism>
<gene>
    <name evidence="1" type="ORF">Scep_013027</name>
</gene>
<name>A0AAP0JG78_9MAGN</name>
<evidence type="ECO:0000313" key="1">
    <source>
        <dbReference type="EMBL" id="KAK9133499.1"/>
    </source>
</evidence>
<dbReference type="EMBL" id="JBBNAG010000005">
    <property type="protein sequence ID" value="KAK9133499.1"/>
    <property type="molecule type" value="Genomic_DNA"/>
</dbReference>
<accession>A0AAP0JG78</accession>
<reference evidence="1 2" key="1">
    <citation type="submission" date="2024-01" db="EMBL/GenBank/DDBJ databases">
        <title>Genome assemblies of Stephania.</title>
        <authorList>
            <person name="Yang L."/>
        </authorList>
    </citation>
    <scope>NUCLEOTIDE SEQUENCE [LARGE SCALE GENOMIC DNA]</scope>
    <source>
        <strain evidence="1">JXDWG</strain>
        <tissue evidence="1">Leaf</tissue>
    </source>
</reference>
<proteinExistence type="predicted"/>
<dbReference type="AlphaFoldDB" id="A0AAP0JG78"/>
<dbReference type="Proteomes" id="UP001419268">
    <property type="component" value="Unassembled WGS sequence"/>
</dbReference>
<keyword evidence="2" id="KW-1185">Reference proteome</keyword>
<comment type="caution">
    <text evidence="1">The sequence shown here is derived from an EMBL/GenBank/DDBJ whole genome shotgun (WGS) entry which is preliminary data.</text>
</comment>
<sequence length="91" mass="10473">MGITRSISRYTHTHLNTRCKVLESLTGDLGDKCGVEDHKIFLEIRVCGEMCGFKHTNPNPYLQLISKIISKVSGGEEKKQRKKTKQRDRKR</sequence>